<reference evidence="1 2" key="1">
    <citation type="journal article" date="2023" name="BMC Biol.">
        <title>The compact genome of the sponge Oopsacas minuta (Hexactinellida) is lacking key metazoan core genes.</title>
        <authorList>
            <person name="Santini S."/>
            <person name="Schenkelaars Q."/>
            <person name="Jourda C."/>
            <person name="Duchesne M."/>
            <person name="Belahbib H."/>
            <person name="Rocher C."/>
            <person name="Selva M."/>
            <person name="Riesgo A."/>
            <person name="Vervoort M."/>
            <person name="Leys S.P."/>
            <person name="Kodjabachian L."/>
            <person name="Le Bivic A."/>
            <person name="Borchiellini C."/>
            <person name="Claverie J.M."/>
            <person name="Renard E."/>
        </authorList>
    </citation>
    <scope>NUCLEOTIDE SEQUENCE [LARGE SCALE GENOMIC DNA]</scope>
    <source>
        <strain evidence="1">SPO-2</strain>
    </source>
</reference>
<organism evidence="1 2">
    <name type="scientific">Oopsacas minuta</name>
    <dbReference type="NCBI Taxonomy" id="111878"/>
    <lineage>
        <taxon>Eukaryota</taxon>
        <taxon>Metazoa</taxon>
        <taxon>Porifera</taxon>
        <taxon>Hexactinellida</taxon>
        <taxon>Hexasterophora</taxon>
        <taxon>Lyssacinosida</taxon>
        <taxon>Leucopsacidae</taxon>
        <taxon>Oopsacas</taxon>
    </lineage>
</organism>
<dbReference type="GO" id="GO:0003676">
    <property type="term" value="F:nucleic acid binding"/>
    <property type="evidence" value="ECO:0007669"/>
    <property type="project" value="InterPro"/>
</dbReference>
<dbReference type="PANTHER" id="PTHR47326:SF1">
    <property type="entry name" value="HTH PSQ-TYPE DOMAIN-CONTAINING PROTEIN"/>
    <property type="match status" value="1"/>
</dbReference>
<sequence>MGCRMSLELHFLHSHLDSFPENLGAGSDEQGERFHQDIQEMETRCQDDLNLFSYKIHILQKQSTVQKEKRLTFAKLIAGKVEKKEIDIGNIDWSDEAHFHFSGHVNKQNMRIWGEEKPDPLDSKPLTQEKVTVWCAVGSKRIIGPYFYENNEGSRVTVNGVRYLDMLKSYYIPTLRRRKELGSITFQQDGAPPHIAKVVLDFLREKFDKKLIVRNCDFFWPPYSPDLNPCDFYLWGYLKSKVYSNPIPVTTEDLKRNIRREIRRIKAETLKKVSENILTRLQKVISLNGSWIEHFISG</sequence>
<proteinExistence type="predicted"/>
<protein>
    <submittedName>
        <fullName evidence="1">Transposable element tc3 transposase</fullName>
    </submittedName>
</protein>
<dbReference type="PANTHER" id="PTHR47326">
    <property type="entry name" value="TRANSPOSABLE ELEMENT TC3 TRANSPOSASE-LIKE PROTEIN"/>
    <property type="match status" value="1"/>
</dbReference>
<evidence type="ECO:0000313" key="2">
    <source>
        <dbReference type="Proteomes" id="UP001165289"/>
    </source>
</evidence>
<dbReference type="AlphaFoldDB" id="A0AAV7JBT2"/>
<dbReference type="Proteomes" id="UP001165289">
    <property type="component" value="Unassembled WGS sequence"/>
</dbReference>
<evidence type="ECO:0000313" key="1">
    <source>
        <dbReference type="EMBL" id="KAI6646230.1"/>
    </source>
</evidence>
<gene>
    <name evidence="1" type="ORF">LOD99_9372</name>
</gene>
<comment type="caution">
    <text evidence="1">The sequence shown here is derived from an EMBL/GenBank/DDBJ whole genome shotgun (WGS) entry which is preliminary data.</text>
</comment>
<keyword evidence="2" id="KW-1185">Reference proteome</keyword>
<name>A0AAV7JBT2_9METZ</name>
<accession>A0AAV7JBT2</accession>
<dbReference type="Gene3D" id="3.30.420.10">
    <property type="entry name" value="Ribonuclease H-like superfamily/Ribonuclease H"/>
    <property type="match status" value="1"/>
</dbReference>
<dbReference type="EMBL" id="JAKMXF010000359">
    <property type="protein sequence ID" value="KAI6646230.1"/>
    <property type="molecule type" value="Genomic_DNA"/>
</dbReference>
<dbReference type="InterPro" id="IPR036397">
    <property type="entry name" value="RNaseH_sf"/>
</dbReference>